<dbReference type="RefSeq" id="XP_016625039.1">
    <property type="nucleotide sequence ID" value="XM_016757790.1"/>
</dbReference>
<evidence type="ECO:0008006" key="6">
    <source>
        <dbReference type="Google" id="ProtNLM"/>
    </source>
</evidence>
<dbReference type="AlphaFoldDB" id="A0A0D2I515"/>
<dbReference type="InterPro" id="IPR036291">
    <property type="entry name" value="NAD(P)-bd_dom_sf"/>
</dbReference>
<organism evidence="4 5">
    <name type="scientific">Cladophialophora bantiana (strain ATCC 10958 / CBS 173.52 / CDC B-1940 / NIH 8579)</name>
    <name type="common">Xylohypha bantiana</name>
    <dbReference type="NCBI Taxonomy" id="1442370"/>
    <lineage>
        <taxon>Eukaryota</taxon>
        <taxon>Fungi</taxon>
        <taxon>Dikarya</taxon>
        <taxon>Ascomycota</taxon>
        <taxon>Pezizomycotina</taxon>
        <taxon>Eurotiomycetes</taxon>
        <taxon>Chaetothyriomycetidae</taxon>
        <taxon>Chaetothyriales</taxon>
        <taxon>Herpotrichiellaceae</taxon>
        <taxon>Cladophialophora</taxon>
    </lineage>
</organism>
<dbReference type="VEuPathDB" id="FungiDB:Z519_00030"/>
<evidence type="ECO:0000256" key="3">
    <source>
        <dbReference type="ARBA" id="ARBA00023002"/>
    </source>
</evidence>
<sequence>MGMEAVVFSGTESKKGEAFGFGAKEFYATKGVTKFEGIEPVDCILITASVLPDLSLMLTLQRYLPILAPFAKIFPLAVSMDNIPVPALSLVTYGYEVIGSGGAHPQSVKAMLRFAAVHSVKPVIEKFPMTQKGVTDAMKKLDEGSVRYRGVLVV</sequence>
<gene>
    <name evidence="4" type="ORF">Z519_00030</name>
</gene>
<dbReference type="GeneID" id="27692958"/>
<keyword evidence="5" id="KW-1185">Reference proteome</keyword>
<dbReference type="SUPFAM" id="SSF51735">
    <property type="entry name" value="NAD(P)-binding Rossmann-fold domains"/>
    <property type="match status" value="1"/>
</dbReference>
<evidence type="ECO:0000313" key="5">
    <source>
        <dbReference type="Proteomes" id="UP000053789"/>
    </source>
</evidence>
<dbReference type="Gene3D" id="3.90.180.10">
    <property type="entry name" value="Medium-chain alcohol dehydrogenases, catalytic domain"/>
    <property type="match status" value="1"/>
</dbReference>
<dbReference type="PANTHER" id="PTHR42683">
    <property type="entry name" value="ALDEHYDE REDUCTASE"/>
    <property type="match status" value="1"/>
</dbReference>
<dbReference type="Proteomes" id="UP000053789">
    <property type="component" value="Unassembled WGS sequence"/>
</dbReference>
<name>A0A0D2I515_CLAB1</name>
<reference evidence="4" key="1">
    <citation type="submission" date="2015-01" db="EMBL/GenBank/DDBJ databases">
        <title>The Genome Sequence of Cladophialophora bantiana CBS 173.52.</title>
        <authorList>
            <consortium name="The Broad Institute Genomics Platform"/>
            <person name="Cuomo C."/>
            <person name="de Hoog S."/>
            <person name="Gorbushina A."/>
            <person name="Stielow B."/>
            <person name="Teixiera M."/>
            <person name="Abouelleil A."/>
            <person name="Chapman S.B."/>
            <person name="Priest M."/>
            <person name="Young S.K."/>
            <person name="Wortman J."/>
            <person name="Nusbaum C."/>
            <person name="Birren B."/>
        </authorList>
    </citation>
    <scope>NUCLEOTIDE SEQUENCE [LARGE SCALE GENOMIC DNA]</scope>
    <source>
        <strain evidence="4">CBS 173.52</strain>
    </source>
</reference>
<evidence type="ECO:0000256" key="2">
    <source>
        <dbReference type="ARBA" id="ARBA00022833"/>
    </source>
</evidence>
<keyword evidence="2" id="KW-0862">Zinc</keyword>
<dbReference type="HOGENOM" id="CLU_145516_0_0_1"/>
<evidence type="ECO:0000313" key="4">
    <source>
        <dbReference type="EMBL" id="KIW98370.1"/>
    </source>
</evidence>
<dbReference type="Gene3D" id="3.40.50.720">
    <property type="entry name" value="NAD(P)-binding Rossmann-like Domain"/>
    <property type="match status" value="1"/>
</dbReference>
<keyword evidence="1" id="KW-0479">Metal-binding</keyword>
<evidence type="ECO:0000256" key="1">
    <source>
        <dbReference type="ARBA" id="ARBA00022723"/>
    </source>
</evidence>
<dbReference type="EMBL" id="KN846980">
    <property type="protein sequence ID" value="KIW98370.1"/>
    <property type="molecule type" value="Genomic_DNA"/>
</dbReference>
<dbReference type="OrthoDB" id="1879366at2759"/>
<keyword evidence="3" id="KW-0560">Oxidoreductase</keyword>
<accession>A0A0D2I515</accession>
<proteinExistence type="predicted"/>
<protein>
    <recommendedName>
        <fullName evidence="6">Alcohol dehydrogenase-like C-terminal domain-containing protein</fullName>
    </recommendedName>
</protein>
<dbReference type="GO" id="GO:0016616">
    <property type="term" value="F:oxidoreductase activity, acting on the CH-OH group of donors, NAD or NADP as acceptor"/>
    <property type="evidence" value="ECO:0007669"/>
    <property type="project" value="InterPro"/>
</dbReference>
<dbReference type="InterPro" id="IPR047109">
    <property type="entry name" value="CAD-like"/>
</dbReference>
<dbReference type="GO" id="GO:0046872">
    <property type="term" value="F:metal ion binding"/>
    <property type="evidence" value="ECO:0007669"/>
    <property type="project" value="UniProtKB-KW"/>
</dbReference>